<dbReference type="EMBL" id="LR797817">
    <property type="protein sequence ID" value="CAB4241083.1"/>
    <property type="molecule type" value="Genomic_DNA"/>
</dbReference>
<protein>
    <submittedName>
        <fullName evidence="1">Uncharacterized protein</fullName>
    </submittedName>
</protein>
<reference evidence="1" key="1">
    <citation type="submission" date="2020-05" db="EMBL/GenBank/DDBJ databases">
        <authorList>
            <person name="Chiriac C."/>
            <person name="Salcher M."/>
            <person name="Ghai R."/>
            <person name="Kavagutti S V."/>
        </authorList>
    </citation>
    <scope>NUCLEOTIDE SEQUENCE</scope>
</reference>
<gene>
    <name evidence="1" type="ORF">UFOVP24_50</name>
</gene>
<proteinExistence type="predicted"/>
<feature type="non-terminal residue" evidence="1">
    <location>
        <position position="1"/>
    </location>
</feature>
<sequence>AWDEAPTPLQRTWVGLEGEEIRNSWEEATKPDRSTMTMITSFARAIEAKLKEKNT</sequence>
<name>A0A6J5T8G6_9CAUD</name>
<organism evidence="1">
    <name type="scientific">uncultured Caudovirales phage</name>
    <dbReference type="NCBI Taxonomy" id="2100421"/>
    <lineage>
        <taxon>Viruses</taxon>
        <taxon>Duplodnaviria</taxon>
        <taxon>Heunggongvirae</taxon>
        <taxon>Uroviricota</taxon>
        <taxon>Caudoviricetes</taxon>
        <taxon>Peduoviridae</taxon>
        <taxon>Maltschvirus</taxon>
        <taxon>Maltschvirus maltsch</taxon>
    </lineage>
</organism>
<accession>A0A6J5T8G6</accession>
<evidence type="ECO:0000313" key="1">
    <source>
        <dbReference type="EMBL" id="CAB4241083.1"/>
    </source>
</evidence>